<feature type="compositionally biased region" description="Basic and acidic residues" evidence="1">
    <location>
        <begin position="1"/>
        <end position="13"/>
    </location>
</feature>
<dbReference type="EMBL" id="QXFK01000019">
    <property type="protein sequence ID" value="RIV75860.1"/>
    <property type="molecule type" value="Genomic_DNA"/>
</dbReference>
<evidence type="ECO:0000313" key="4">
    <source>
        <dbReference type="Proteomes" id="UP000285092"/>
    </source>
</evidence>
<sequence>MARTGHEGRSEKQGRKRSSQPPLLEWISAGVGLLLTLAVLGALTWEGLAGSNGAPPAVEAMISRITPVRAGYVVEIELRNRSSATAAAVEIEGELIRSDGTTATSTATVDYVPGESTRNAGLFFEDDPRRHRLEVRALGFAEP</sequence>
<proteinExistence type="predicted"/>
<dbReference type="Proteomes" id="UP000285092">
    <property type="component" value="Unassembled WGS sequence"/>
</dbReference>
<evidence type="ECO:0000256" key="2">
    <source>
        <dbReference type="SAM" id="Phobius"/>
    </source>
</evidence>
<reference evidence="3 4" key="1">
    <citation type="submission" date="2018-08" db="EMBL/GenBank/DDBJ databases">
        <title>Altererythrobacter sp.Ery1 and Ery12, the genome sequencing of novel strains in genus Alterythrobacter.</title>
        <authorList>
            <person name="Cheng H."/>
            <person name="Wu Y.-H."/>
            <person name="Fang C."/>
            <person name="Xu X.-W."/>
        </authorList>
    </citation>
    <scope>NUCLEOTIDE SEQUENCE [LARGE SCALE GENOMIC DNA]</scope>
    <source>
        <strain evidence="3 4">Ery1</strain>
    </source>
</reference>
<organism evidence="3 4">
    <name type="scientific">Pelagerythrobacter aerophilus</name>
    <dbReference type="NCBI Taxonomy" id="2306995"/>
    <lineage>
        <taxon>Bacteria</taxon>
        <taxon>Pseudomonadati</taxon>
        <taxon>Pseudomonadota</taxon>
        <taxon>Alphaproteobacteria</taxon>
        <taxon>Sphingomonadales</taxon>
        <taxon>Erythrobacteraceae</taxon>
        <taxon>Pelagerythrobacter</taxon>
    </lineage>
</organism>
<name>A0A418NF73_9SPHN</name>
<keyword evidence="2" id="KW-1133">Transmembrane helix</keyword>
<protein>
    <recommendedName>
        <fullName evidence="5">TIGR02588 family protein</fullName>
    </recommendedName>
</protein>
<comment type="caution">
    <text evidence="3">The sequence shown here is derived from an EMBL/GenBank/DDBJ whole genome shotgun (WGS) entry which is preliminary data.</text>
</comment>
<evidence type="ECO:0000313" key="3">
    <source>
        <dbReference type="EMBL" id="RIV75860.1"/>
    </source>
</evidence>
<feature type="transmembrane region" description="Helical" evidence="2">
    <location>
        <begin position="23"/>
        <end position="45"/>
    </location>
</feature>
<keyword evidence="2" id="KW-0472">Membrane</keyword>
<dbReference type="RefSeq" id="WP_119514782.1">
    <property type="nucleotide sequence ID" value="NZ_QXFK01000019.1"/>
</dbReference>
<dbReference type="AlphaFoldDB" id="A0A418NF73"/>
<dbReference type="OrthoDB" id="1445569at2"/>
<gene>
    <name evidence="3" type="ORF">D2V04_16480</name>
</gene>
<keyword evidence="4" id="KW-1185">Reference proteome</keyword>
<evidence type="ECO:0000256" key="1">
    <source>
        <dbReference type="SAM" id="MobiDB-lite"/>
    </source>
</evidence>
<feature type="region of interest" description="Disordered" evidence="1">
    <location>
        <begin position="1"/>
        <end position="20"/>
    </location>
</feature>
<keyword evidence="2" id="KW-0812">Transmembrane</keyword>
<accession>A0A418NF73</accession>
<evidence type="ECO:0008006" key="5">
    <source>
        <dbReference type="Google" id="ProtNLM"/>
    </source>
</evidence>